<comment type="cofactor">
    <cofactor evidence="5">
        <name>Fe(2+)</name>
        <dbReference type="ChEBI" id="CHEBI:29033"/>
    </cofactor>
    <text evidence="5">Binds 1 Fe(2+) ion per subunit.</text>
</comment>
<proteinExistence type="inferred from homology"/>
<feature type="binding site" evidence="5">
    <location>
        <position position="169"/>
    </location>
    <ligand>
        <name>Fe cation</name>
        <dbReference type="ChEBI" id="CHEBI:24875"/>
        <note>catalytic</note>
    </ligand>
</feature>
<dbReference type="PANTHER" id="PTHR10543">
    <property type="entry name" value="BETA-CAROTENE DIOXYGENASE"/>
    <property type="match status" value="1"/>
</dbReference>
<feature type="binding site" evidence="5">
    <location>
        <position position="288"/>
    </location>
    <ligand>
        <name>Fe cation</name>
        <dbReference type="ChEBI" id="CHEBI:24875"/>
        <note>catalytic</note>
    </ligand>
</feature>
<dbReference type="STRING" id="153721.MYP_793"/>
<comment type="caution">
    <text evidence="6">The sequence shown here is derived from an EMBL/GenBank/DDBJ whole genome shotgun (WGS) entry which is preliminary data.</text>
</comment>
<comment type="similarity">
    <text evidence="1">Belongs to the carotenoid oxygenase family.</text>
</comment>
<evidence type="ECO:0000313" key="6">
    <source>
        <dbReference type="EMBL" id="GAL83566.1"/>
    </source>
</evidence>
<protein>
    <submittedName>
        <fullName evidence="6">Lignostilbene-alpha,beta-dioxygenase</fullName>
    </submittedName>
</protein>
<organism evidence="6 7">
    <name type="scientific">Sporocytophaga myxococcoides</name>
    <dbReference type="NCBI Taxonomy" id="153721"/>
    <lineage>
        <taxon>Bacteria</taxon>
        <taxon>Pseudomonadati</taxon>
        <taxon>Bacteroidota</taxon>
        <taxon>Cytophagia</taxon>
        <taxon>Cytophagales</taxon>
        <taxon>Cytophagaceae</taxon>
        <taxon>Sporocytophaga</taxon>
    </lineage>
</organism>
<feature type="binding site" evidence="5">
    <location>
        <position position="467"/>
    </location>
    <ligand>
        <name>Fe cation</name>
        <dbReference type="ChEBI" id="CHEBI:24875"/>
        <note>catalytic</note>
    </ligand>
</feature>
<dbReference type="OrthoDB" id="6636843at2"/>
<reference evidence="6 7" key="1">
    <citation type="submission" date="2014-09" db="EMBL/GenBank/DDBJ databases">
        <title>Sporocytophaga myxococcoides PG-01 genome sequencing.</title>
        <authorList>
            <person name="Liu L."/>
            <person name="Gao P.J."/>
            <person name="Chen G.J."/>
            <person name="Wang L.S."/>
        </authorList>
    </citation>
    <scope>NUCLEOTIDE SEQUENCE [LARGE SCALE GENOMIC DNA]</scope>
    <source>
        <strain evidence="6 7">PG-01</strain>
    </source>
</reference>
<evidence type="ECO:0000256" key="3">
    <source>
        <dbReference type="ARBA" id="ARBA00023002"/>
    </source>
</evidence>
<keyword evidence="4 5" id="KW-0408">Iron</keyword>
<keyword evidence="6" id="KW-0223">Dioxygenase</keyword>
<keyword evidence="7" id="KW-1185">Reference proteome</keyword>
<feature type="binding site" evidence="5">
    <location>
        <position position="219"/>
    </location>
    <ligand>
        <name>Fe cation</name>
        <dbReference type="ChEBI" id="CHEBI:24875"/>
        <note>catalytic</note>
    </ligand>
</feature>
<evidence type="ECO:0000256" key="2">
    <source>
        <dbReference type="ARBA" id="ARBA00022723"/>
    </source>
</evidence>
<dbReference type="GO" id="GO:0016121">
    <property type="term" value="P:carotene catabolic process"/>
    <property type="evidence" value="ECO:0007669"/>
    <property type="project" value="TreeGrafter"/>
</dbReference>
<sequence length="473" mass="53825">MDSLIYTSVEKETSNCNLDIEGQIPEWLSGDLIRNGPAKFEVGEYKLNHWFDGFSMIHKFSIQDGKVSYKSKFLQSKDYIKSTSANYIKNRSWGTVADPCASIFNKFFSAFSKPEASNASVSILKNGNRIAAVSDFSYMVEFDFNSLETIGEIKFSDQFGNDYMFSAAHSCYDPETKEVFNCLGKPGPKGNFSFIKISESTFERKPFGSLSAPKHTYFHSYALTKNYFIFIEQPLELNIWQLMFSRFLNRPYEACYHWKPENGTKFHLVNRISGKIKTFKSSPFFFFHTVNAFEESDEVLIDLCLYNDPSVIKDLYLDKLKQNGLKKESMGLLYRAKINLKTGTVDLIQLSDTSLDLPSFNMKRSCKSYNFVYGLGLKETQNIEVNNQLVKIDISSGDVKVWYHKDMYPSEPLFVAAPGGSSEDDGIILSVVLDIQKQSSFLLLLNAADLTEIARAYAPVHLPIGLHGMFYQK</sequence>
<dbReference type="AlphaFoldDB" id="A0A098L9G1"/>
<dbReference type="Pfam" id="PF03055">
    <property type="entry name" value="RPE65"/>
    <property type="match status" value="1"/>
</dbReference>
<dbReference type="EMBL" id="BBLT01000001">
    <property type="protein sequence ID" value="GAL83566.1"/>
    <property type="molecule type" value="Genomic_DNA"/>
</dbReference>
<dbReference type="Proteomes" id="UP000030185">
    <property type="component" value="Unassembled WGS sequence"/>
</dbReference>
<keyword evidence="2 5" id="KW-0479">Metal-binding</keyword>
<evidence type="ECO:0000256" key="1">
    <source>
        <dbReference type="ARBA" id="ARBA00006787"/>
    </source>
</evidence>
<dbReference type="GO" id="GO:0010436">
    <property type="term" value="F:carotenoid dioxygenase activity"/>
    <property type="evidence" value="ECO:0007669"/>
    <property type="project" value="TreeGrafter"/>
</dbReference>
<accession>A0A098L9G1</accession>
<dbReference type="PANTHER" id="PTHR10543:SF24">
    <property type="entry name" value="CAROTENOID ISOMEROOXYGENASE"/>
    <property type="match status" value="1"/>
</dbReference>
<evidence type="ECO:0000256" key="4">
    <source>
        <dbReference type="ARBA" id="ARBA00023004"/>
    </source>
</evidence>
<dbReference type="eggNOG" id="COG3670">
    <property type="taxonomic scope" value="Bacteria"/>
</dbReference>
<dbReference type="InterPro" id="IPR004294">
    <property type="entry name" value="Carotenoid_Oase"/>
</dbReference>
<keyword evidence="3" id="KW-0560">Oxidoreductase</keyword>
<name>A0A098L9G1_9BACT</name>
<dbReference type="GO" id="GO:0046872">
    <property type="term" value="F:metal ion binding"/>
    <property type="evidence" value="ECO:0007669"/>
    <property type="project" value="UniProtKB-KW"/>
</dbReference>
<dbReference type="RefSeq" id="WP_045458620.1">
    <property type="nucleotide sequence ID" value="NZ_BBLT01000001.1"/>
</dbReference>
<evidence type="ECO:0000313" key="7">
    <source>
        <dbReference type="Proteomes" id="UP000030185"/>
    </source>
</evidence>
<evidence type="ECO:0000256" key="5">
    <source>
        <dbReference type="PIRSR" id="PIRSR604294-1"/>
    </source>
</evidence>
<gene>
    <name evidence="6" type="ORF">MYP_793</name>
</gene>